<gene>
    <name evidence="2" type="ORF">BT63DRAFT_444664</name>
</gene>
<dbReference type="EMBL" id="MU004246">
    <property type="protein sequence ID" value="KAF2663334.1"/>
    <property type="molecule type" value="Genomic_DNA"/>
</dbReference>
<keyword evidence="3" id="KW-1185">Reference proteome</keyword>
<keyword evidence="1" id="KW-0472">Membrane</keyword>
<accession>A0A6A6TXF2</accession>
<reference evidence="2" key="1">
    <citation type="journal article" date="2020" name="Stud. Mycol.">
        <title>101 Dothideomycetes genomes: a test case for predicting lifestyles and emergence of pathogens.</title>
        <authorList>
            <person name="Haridas S."/>
            <person name="Albert R."/>
            <person name="Binder M."/>
            <person name="Bloem J."/>
            <person name="Labutti K."/>
            <person name="Salamov A."/>
            <person name="Andreopoulos B."/>
            <person name="Baker S."/>
            <person name="Barry K."/>
            <person name="Bills G."/>
            <person name="Bluhm B."/>
            <person name="Cannon C."/>
            <person name="Castanera R."/>
            <person name="Culley D."/>
            <person name="Daum C."/>
            <person name="Ezra D."/>
            <person name="Gonzalez J."/>
            <person name="Henrissat B."/>
            <person name="Kuo A."/>
            <person name="Liang C."/>
            <person name="Lipzen A."/>
            <person name="Lutzoni F."/>
            <person name="Magnuson J."/>
            <person name="Mondo S."/>
            <person name="Nolan M."/>
            <person name="Ohm R."/>
            <person name="Pangilinan J."/>
            <person name="Park H.-J."/>
            <person name="Ramirez L."/>
            <person name="Alfaro M."/>
            <person name="Sun H."/>
            <person name="Tritt A."/>
            <person name="Yoshinaga Y."/>
            <person name="Zwiers L.-H."/>
            <person name="Turgeon B."/>
            <person name="Goodwin S."/>
            <person name="Spatafora J."/>
            <person name="Crous P."/>
            <person name="Grigoriev I."/>
        </authorList>
    </citation>
    <scope>NUCLEOTIDE SEQUENCE</scope>
    <source>
        <strain evidence="2">CBS 115976</strain>
    </source>
</reference>
<keyword evidence="1" id="KW-1133">Transmembrane helix</keyword>
<feature type="transmembrane region" description="Helical" evidence="1">
    <location>
        <begin position="142"/>
        <end position="159"/>
    </location>
</feature>
<evidence type="ECO:0000313" key="3">
    <source>
        <dbReference type="Proteomes" id="UP000799302"/>
    </source>
</evidence>
<dbReference type="AlphaFoldDB" id="A0A6A6TXF2"/>
<evidence type="ECO:0000256" key="1">
    <source>
        <dbReference type="SAM" id="Phobius"/>
    </source>
</evidence>
<sequence length="199" mass="22802">MTKLATSTKCVEHDAKGHLEKLSDAENASEDDRTFPSEGYLPLFPYYIIGILVLLAMFIPYFRSNPCRSHILQSGYWSSYAGILGGRYLILKQNRAKTTVFLDRVSWCPTEPLPSVRLGPMLLALSALLTTNPIMVNNGVPVWLIFAIFLVFSLIFGEWQRYIYKKDFRAATKAFVEHQAFCPVHRIHREPTEKELVWT</sequence>
<name>A0A6A6TXF2_9PEZI</name>
<dbReference type="Proteomes" id="UP000799302">
    <property type="component" value="Unassembled WGS sequence"/>
</dbReference>
<evidence type="ECO:0000313" key="2">
    <source>
        <dbReference type="EMBL" id="KAF2663334.1"/>
    </source>
</evidence>
<feature type="transmembrane region" description="Helical" evidence="1">
    <location>
        <begin position="44"/>
        <end position="62"/>
    </location>
</feature>
<keyword evidence="1" id="KW-0812">Transmembrane</keyword>
<organism evidence="2 3">
    <name type="scientific">Microthyrium microscopicum</name>
    <dbReference type="NCBI Taxonomy" id="703497"/>
    <lineage>
        <taxon>Eukaryota</taxon>
        <taxon>Fungi</taxon>
        <taxon>Dikarya</taxon>
        <taxon>Ascomycota</taxon>
        <taxon>Pezizomycotina</taxon>
        <taxon>Dothideomycetes</taxon>
        <taxon>Dothideomycetes incertae sedis</taxon>
        <taxon>Microthyriales</taxon>
        <taxon>Microthyriaceae</taxon>
        <taxon>Microthyrium</taxon>
    </lineage>
</organism>
<protein>
    <submittedName>
        <fullName evidence="2">Uncharacterized protein</fullName>
    </submittedName>
</protein>
<proteinExistence type="predicted"/>